<dbReference type="NCBIfam" id="TIGR01250">
    <property type="entry name" value="pro_imino_pep_2"/>
    <property type="match status" value="1"/>
</dbReference>
<dbReference type="GO" id="GO:0006508">
    <property type="term" value="P:proteolysis"/>
    <property type="evidence" value="ECO:0007669"/>
    <property type="project" value="InterPro"/>
</dbReference>
<dbReference type="PRINTS" id="PR00111">
    <property type="entry name" value="ABHYDROLASE"/>
</dbReference>
<dbReference type="InterPro" id="IPR000073">
    <property type="entry name" value="AB_hydrolase_1"/>
</dbReference>
<sequence>MAPPVTEGEAPFRVPGVDKPCATWYKVVGDLKASKKLPLVTLHGGPGFAHDYLLPLVDLAGAPYDTPVVFYDQLGGGRSTHLPEKKGDEAFWSEQLFEDEFYNLLKHLGIVEYDLLGHSWGGMLAERIATKHPKGLRRLVLTDSLANMKTWAESARKLLAKLPKEIQDAVEKHDKNGTTEDPEYQAAIAEFFKAYVLRVDPWPAEFLHVLELYEKDPTVYHTMLGPSEFNITGSLKNWDIIKELHKINVPTLVLNGRHDEATDEVVAPLFWHIPKVRWYTFPDSSHMPYWEEREAYMKFVAEFLE</sequence>
<protein>
    <submittedName>
        <fullName evidence="4">Proline iminopeptidase</fullName>
    </submittedName>
</protein>
<dbReference type="PANTHER" id="PTHR43798">
    <property type="entry name" value="MONOACYLGLYCEROL LIPASE"/>
    <property type="match status" value="1"/>
</dbReference>
<evidence type="ECO:0000256" key="2">
    <source>
        <dbReference type="ARBA" id="ARBA00022801"/>
    </source>
</evidence>
<accession>A0A9P3G881</accession>
<evidence type="ECO:0000313" key="4">
    <source>
        <dbReference type="EMBL" id="GJE89194.1"/>
    </source>
</evidence>
<comment type="caution">
    <text evidence="4">The sequence shown here is derived from an EMBL/GenBank/DDBJ whole genome shotgun (WGS) entry which is preliminary data.</text>
</comment>
<feature type="domain" description="AB hydrolase-1" evidence="3">
    <location>
        <begin position="38"/>
        <end position="292"/>
    </location>
</feature>
<dbReference type="InterPro" id="IPR002410">
    <property type="entry name" value="Peptidase_S33"/>
</dbReference>
<keyword evidence="2" id="KW-0378">Hydrolase</keyword>
<dbReference type="GO" id="GO:0016020">
    <property type="term" value="C:membrane"/>
    <property type="evidence" value="ECO:0007669"/>
    <property type="project" value="TreeGrafter"/>
</dbReference>
<keyword evidence="5" id="KW-1185">Reference proteome</keyword>
<gene>
    <name evidence="4" type="ORF">PsYK624_052890</name>
</gene>
<dbReference type="Gene3D" id="3.40.50.1820">
    <property type="entry name" value="alpha/beta hydrolase"/>
    <property type="match status" value="1"/>
</dbReference>
<proteinExistence type="inferred from homology"/>
<dbReference type="PRINTS" id="PR00793">
    <property type="entry name" value="PROAMNOPTASE"/>
</dbReference>
<dbReference type="SUPFAM" id="SSF53474">
    <property type="entry name" value="alpha/beta-Hydrolases"/>
    <property type="match status" value="1"/>
</dbReference>
<comment type="similarity">
    <text evidence="1">Belongs to the peptidase S33 family.</text>
</comment>
<name>A0A9P3G881_9APHY</name>
<dbReference type="PANTHER" id="PTHR43798:SF33">
    <property type="entry name" value="HYDROLASE, PUTATIVE (AFU_ORTHOLOGUE AFUA_2G14860)-RELATED"/>
    <property type="match status" value="1"/>
</dbReference>
<evidence type="ECO:0000256" key="1">
    <source>
        <dbReference type="ARBA" id="ARBA00010088"/>
    </source>
</evidence>
<dbReference type="InterPro" id="IPR029058">
    <property type="entry name" value="AB_hydrolase_fold"/>
</dbReference>
<dbReference type="PIRSF" id="PIRSF005539">
    <property type="entry name" value="Pept_S33_TRI_F1"/>
    <property type="match status" value="1"/>
</dbReference>
<dbReference type="EMBL" id="BPQB01000012">
    <property type="protein sequence ID" value="GJE89194.1"/>
    <property type="molecule type" value="Genomic_DNA"/>
</dbReference>
<dbReference type="Pfam" id="PF00561">
    <property type="entry name" value="Abhydrolase_1"/>
    <property type="match status" value="1"/>
</dbReference>
<dbReference type="AlphaFoldDB" id="A0A9P3G881"/>
<dbReference type="InterPro" id="IPR005945">
    <property type="entry name" value="Pro_imino_pep"/>
</dbReference>
<dbReference type="InterPro" id="IPR050266">
    <property type="entry name" value="AB_hydrolase_sf"/>
</dbReference>
<dbReference type="GO" id="GO:0008233">
    <property type="term" value="F:peptidase activity"/>
    <property type="evidence" value="ECO:0007669"/>
    <property type="project" value="InterPro"/>
</dbReference>
<reference evidence="4 5" key="1">
    <citation type="submission" date="2021-08" db="EMBL/GenBank/DDBJ databases">
        <title>Draft Genome Sequence of Phanerochaete sordida strain YK-624.</title>
        <authorList>
            <person name="Mori T."/>
            <person name="Dohra H."/>
            <person name="Suzuki T."/>
            <person name="Kawagishi H."/>
            <person name="Hirai H."/>
        </authorList>
    </citation>
    <scope>NUCLEOTIDE SEQUENCE [LARGE SCALE GENOMIC DNA]</scope>
    <source>
        <strain evidence="4 5">YK-624</strain>
    </source>
</reference>
<dbReference type="OrthoDB" id="190201at2759"/>
<dbReference type="Proteomes" id="UP000703269">
    <property type="component" value="Unassembled WGS sequence"/>
</dbReference>
<organism evidence="4 5">
    <name type="scientific">Phanerochaete sordida</name>
    <dbReference type="NCBI Taxonomy" id="48140"/>
    <lineage>
        <taxon>Eukaryota</taxon>
        <taxon>Fungi</taxon>
        <taxon>Dikarya</taxon>
        <taxon>Basidiomycota</taxon>
        <taxon>Agaricomycotina</taxon>
        <taxon>Agaricomycetes</taxon>
        <taxon>Polyporales</taxon>
        <taxon>Phanerochaetaceae</taxon>
        <taxon>Phanerochaete</taxon>
    </lineage>
</organism>
<evidence type="ECO:0000259" key="3">
    <source>
        <dbReference type="Pfam" id="PF00561"/>
    </source>
</evidence>
<evidence type="ECO:0000313" key="5">
    <source>
        <dbReference type="Proteomes" id="UP000703269"/>
    </source>
</evidence>